<comment type="function">
    <text evidence="2">Involved in the assembly of mitochondrial and cytoplasmic iron-sulfur proteins. Probably involved in the binding of an intermediate of Fe/S cluster assembly.</text>
</comment>
<dbReference type="FunFam" id="2.60.300.12:FF:000001">
    <property type="entry name" value="Iron-binding protein IscA"/>
    <property type="match status" value="1"/>
</dbReference>
<proteinExistence type="inferred from homology"/>
<dbReference type="PANTHER" id="PTHR10072">
    <property type="entry name" value="IRON-SULFUR CLUSTER ASSEMBLY PROTEIN"/>
    <property type="match status" value="1"/>
</dbReference>
<evidence type="ECO:0000256" key="2">
    <source>
        <dbReference type="ARBA" id="ARBA00054873"/>
    </source>
</evidence>
<dbReference type="PROSITE" id="PS01152">
    <property type="entry name" value="HESB"/>
    <property type="match status" value="1"/>
</dbReference>
<evidence type="ECO:0000259" key="4">
    <source>
        <dbReference type="Pfam" id="PF01521"/>
    </source>
</evidence>
<evidence type="ECO:0000313" key="6">
    <source>
        <dbReference type="Proteomes" id="UP000789831"/>
    </source>
</evidence>
<sequence>MSIAATSAIKSMASSIKLAATTATPPKRMRSMKAALTLTPAAVNRLRQLVRDPDPKLIRVAVKNKGCAGLSYVLEYTKNKGKFDEEVTQDGVTVLIDSKSLFKMLGSEMDYVEDKLSSKFVFNNPNVKESCGCGESFTV</sequence>
<dbReference type="Proteomes" id="UP000789831">
    <property type="component" value="Unassembled WGS sequence"/>
</dbReference>
<dbReference type="InterPro" id="IPR050322">
    <property type="entry name" value="Fe-S_cluster_asmbl/transfer"/>
</dbReference>
<gene>
    <name evidence="5" type="ORF">AGERDE_LOCUS1014</name>
</gene>
<dbReference type="GO" id="GO:0016226">
    <property type="term" value="P:iron-sulfur cluster assembly"/>
    <property type="evidence" value="ECO:0007669"/>
    <property type="project" value="InterPro"/>
</dbReference>
<dbReference type="GO" id="GO:0005739">
    <property type="term" value="C:mitochondrion"/>
    <property type="evidence" value="ECO:0007669"/>
    <property type="project" value="TreeGrafter"/>
</dbReference>
<comment type="caution">
    <text evidence="5">The sequence shown here is derived from an EMBL/GenBank/DDBJ whole genome shotgun (WGS) entry which is preliminary data.</text>
</comment>
<dbReference type="AlphaFoldDB" id="A0A9N8V7V8"/>
<dbReference type="Pfam" id="PF01521">
    <property type="entry name" value="Fe-S_biosyn"/>
    <property type="match status" value="1"/>
</dbReference>
<dbReference type="EMBL" id="CAJVPL010000063">
    <property type="protein sequence ID" value="CAG8440376.1"/>
    <property type="molecule type" value="Genomic_DNA"/>
</dbReference>
<keyword evidence="6" id="KW-1185">Reference proteome</keyword>
<protein>
    <recommendedName>
        <fullName evidence="3">Iron-sulfur assembly protein 1</fullName>
    </recommendedName>
</protein>
<dbReference type="Gene3D" id="2.60.300.12">
    <property type="entry name" value="HesB-like domain"/>
    <property type="match status" value="1"/>
</dbReference>
<feature type="domain" description="Core" evidence="4">
    <location>
        <begin position="36"/>
        <end position="135"/>
    </location>
</feature>
<organism evidence="5 6">
    <name type="scientific">Ambispora gerdemannii</name>
    <dbReference type="NCBI Taxonomy" id="144530"/>
    <lineage>
        <taxon>Eukaryota</taxon>
        <taxon>Fungi</taxon>
        <taxon>Fungi incertae sedis</taxon>
        <taxon>Mucoromycota</taxon>
        <taxon>Glomeromycotina</taxon>
        <taxon>Glomeromycetes</taxon>
        <taxon>Archaeosporales</taxon>
        <taxon>Ambisporaceae</taxon>
        <taxon>Ambispora</taxon>
    </lineage>
</organism>
<accession>A0A9N8V7V8</accession>
<evidence type="ECO:0000256" key="3">
    <source>
        <dbReference type="ARBA" id="ARBA00071673"/>
    </source>
</evidence>
<comment type="similarity">
    <text evidence="1">Belongs to the HesB/IscA family.</text>
</comment>
<reference evidence="5" key="1">
    <citation type="submission" date="2021-06" db="EMBL/GenBank/DDBJ databases">
        <authorList>
            <person name="Kallberg Y."/>
            <person name="Tangrot J."/>
            <person name="Rosling A."/>
        </authorList>
    </citation>
    <scope>NUCLEOTIDE SEQUENCE</scope>
    <source>
        <strain evidence="5">MT106</strain>
    </source>
</reference>
<name>A0A9N8V7V8_9GLOM</name>
<dbReference type="PANTHER" id="PTHR10072:SF41">
    <property type="entry name" value="IRON-SULFUR CLUSTER ASSEMBLY 1 HOMOLOG, MITOCHONDRIAL"/>
    <property type="match status" value="1"/>
</dbReference>
<evidence type="ECO:0000256" key="1">
    <source>
        <dbReference type="ARBA" id="ARBA00006718"/>
    </source>
</evidence>
<evidence type="ECO:0000313" key="5">
    <source>
        <dbReference type="EMBL" id="CAG8440376.1"/>
    </source>
</evidence>
<dbReference type="SUPFAM" id="SSF89360">
    <property type="entry name" value="HesB-like domain"/>
    <property type="match status" value="1"/>
</dbReference>
<dbReference type="InterPro" id="IPR016092">
    <property type="entry name" value="ATAP"/>
</dbReference>
<dbReference type="InterPro" id="IPR000361">
    <property type="entry name" value="ATAP_core_dom"/>
</dbReference>
<dbReference type="InterPro" id="IPR035903">
    <property type="entry name" value="HesB-like_dom_sf"/>
</dbReference>
<dbReference type="GO" id="GO:0051537">
    <property type="term" value="F:2 iron, 2 sulfur cluster binding"/>
    <property type="evidence" value="ECO:0007669"/>
    <property type="project" value="TreeGrafter"/>
</dbReference>
<dbReference type="NCBIfam" id="TIGR00049">
    <property type="entry name" value="iron-sulfur cluster assembly accessory protein"/>
    <property type="match status" value="1"/>
</dbReference>
<dbReference type="InterPro" id="IPR017870">
    <property type="entry name" value="FeS_cluster_insertion_CS"/>
</dbReference>
<dbReference type="OrthoDB" id="333486at2759"/>